<reference evidence="1" key="1">
    <citation type="journal article" date="2020" name="Stud. Mycol.">
        <title>101 Dothideomycetes genomes: a test case for predicting lifestyles and emergence of pathogens.</title>
        <authorList>
            <person name="Haridas S."/>
            <person name="Albert R."/>
            <person name="Binder M."/>
            <person name="Bloem J."/>
            <person name="Labutti K."/>
            <person name="Salamov A."/>
            <person name="Andreopoulos B."/>
            <person name="Baker S."/>
            <person name="Barry K."/>
            <person name="Bills G."/>
            <person name="Bluhm B."/>
            <person name="Cannon C."/>
            <person name="Castanera R."/>
            <person name="Culley D."/>
            <person name="Daum C."/>
            <person name="Ezra D."/>
            <person name="Gonzalez J."/>
            <person name="Henrissat B."/>
            <person name="Kuo A."/>
            <person name="Liang C."/>
            <person name="Lipzen A."/>
            <person name="Lutzoni F."/>
            <person name="Magnuson J."/>
            <person name="Mondo S."/>
            <person name="Nolan M."/>
            <person name="Ohm R."/>
            <person name="Pangilinan J."/>
            <person name="Park H.-J."/>
            <person name="Ramirez L."/>
            <person name="Alfaro M."/>
            <person name="Sun H."/>
            <person name="Tritt A."/>
            <person name="Yoshinaga Y."/>
            <person name="Zwiers L.-H."/>
            <person name="Turgeon B."/>
            <person name="Goodwin S."/>
            <person name="Spatafora J."/>
            <person name="Crous P."/>
            <person name="Grigoriev I."/>
        </authorList>
    </citation>
    <scope>NUCLEOTIDE SEQUENCE</scope>
    <source>
        <strain evidence="1">CBS 125425</strain>
    </source>
</reference>
<protein>
    <submittedName>
        <fullName evidence="1">Uncharacterized protein</fullName>
    </submittedName>
</protein>
<dbReference type="Proteomes" id="UP000799444">
    <property type="component" value="Unassembled WGS sequence"/>
</dbReference>
<accession>A0A9P4UVV2</accession>
<dbReference type="EMBL" id="ML996444">
    <property type="protein sequence ID" value="KAF2726540.1"/>
    <property type="molecule type" value="Genomic_DNA"/>
</dbReference>
<dbReference type="AlphaFoldDB" id="A0A9P4UVV2"/>
<evidence type="ECO:0000313" key="2">
    <source>
        <dbReference type="Proteomes" id="UP000799444"/>
    </source>
</evidence>
<name>A0A9P4UVV2_9PLEO</name>
<proteinExistence type="predicted"/>
<comment type="caution">
    <text evidence="1">The sequence shown here is derived from an EMBL/GenBank/DDBJ whole genome shotgun (WGS) entry which is preliminary data.</text>
</comment>
<evidence type="ECO:0000313" key="1">
    <source>
        <dbReference type="EMBL" id="KAF2726540.1"/>
    </source>
</evidence>
<gene>
    <name evidence="1" type="ORF">EJ04DRAFT_582602</name>
</gene>
<dbReference type="OrthoDB" id="10635292at2759"/>
<organism evidence="1 2">
    <name type="scientific">Polyplosphaeria fusca</name>
    <dbReference type="NCBI Taxonomy" id="682080"/>
    <lineage>
        <taxon>Eukaryota</taxon>
        <taxon>Fungi</taxon>
        <taxon>Dikarya</taxon>
        <taxon>Ascomycota</taxon>
        <taxon>Pezizomycotina</taxon>
        <taxon>Dothideomycetes</taxon>
        <taxon>Pleosporomycetidae</taxon>
        <taxon>Pleosporales</taxon>
        <taxon>Tetraplosphaeriaceae</taxon>
        <taxon>Polyplosphaeria</taxon>
    </lineage>
</organism>
<sequence length="126" mass="13788">MATVSDAYALVDYLNGKTGQKCEHSRPSGNTNPNYNTFVQAGSAEANIYFTDRNPQVYDAAWDCGEIATLLRQLIETCQSNGKIQGRTMVPNCPNKGIGYITWDGAPTPDQDGGSEIEIVPVNYRH</sequence>
<keyword evidence="2" id="KW-1185">Reference proteome</keyword>